<feature type="chain" id="PRO_5041957040" description="BURP domain-containing protein" evidence="2">
    <location>
        <begin position="30"/>
        <end position="556"/>
    </location>
</feature>
<dbReference type="EMBL" id="JAWXYG010000001">
    <property type="protein sequence ID" value="KAK4284699.1"/>
    <property type="molecule type" value="Genomic_DNA"/>
</dbReference>
<dbReference type="PROSITE" id="PS51277">
    <property type="entry name" value="BURP"/>
    <property type="match status" value="1"/>
</dbReference>
<evidence type="ECO:0000313" key="5">
    <source>
        <dbReference type="Proteomes" id="UP001293593"/>
    </source>
</evidence>
<protein>
    <recommendedName>
        <fullName evidence="3">BURP domain-containing protein</fullName>
    </recommendedName>
</protein>
<evidence type="ECO:0000313" key="4">
    <source>
        <dbReference type="EMBL" id="KAK4284699.1"/>
    </source>
</evidence>
<feature type="domain" description="BURP" evidence="3">
    <location>
        <begin position="335"/>
        <end position="550"/>
    </location>
</feature>
<sequence>MAPSVSTKTLSLCSLFSLLLFLLVHGDSAREMKVEEELPKQNEASHIHHHSQNDTKETGKPYVATYTKGSGDSYAAADTKDFKYSYAASYAKDSRNSYAAAYVKDSRDSNAATDAKDSKDSNAAASAKDSTDSYATPYTKGHKNSYAVAYAKDYKDSYAAAYVRDARDSSYAANYTKGHTDSYAKDSRDSYAAAYAKDSKDSYAASYARESKNPYEVEYRKQESKNPYEIEYRKQESKNPYEIEYRKQEYKNPYEIEYRKQESKNPYEIEYRKQQSKNPYEIEYRKQESKNPYEIEYRKQESKNPYEIEYRKQESGNTDAASNKVDHAEAFKTGFFSLDDLYVGNRMTLQFTTEEFPHFLKRKEADSIPFSTSQLPSVLQLLSVPQDSSMAQAMRGTLGQCELPPLTAETKVCVSSLESMIDFVRSVIGSDSRLDILATTLPATSRSVPLQRQTVLEISPDFYAPKWVACHPLPYPYAVYYCHFIGSGTKIFKVKLGSENGEEMEALGVCHLDTSEWDPDHILFKQLGFKAGEAPVCHFLPVKHLMWIPLPSEATM</sequence>
<organism evidence="4 5">
    <name type="scientific">Acacia crassicarpa</name>
    <name type="common">northern wattle</name>
    <dbReference type="NCBI Taxonomy" id="499986"/>
    <lineage>
        <taxon>Eukaryota</taxon>
        <taxon>Viridiplantae</taxon>
        <taxon>Streptophyta</taxon>
        <taxon>Embryophyta</taxon>
        <taxon>Tracheophyta</taxon>
        <taxon>Spermatophyta</taxon>
        <taxon>Magnoliopsida</taxon>
        <taxon>eudicotyledons</taxon>
        <taxon>Gunneridae</taxon>
        <taxon>Pentapetalae</taxon>
        <taxon>rosids</taxon>
        <taxon>fabids</taxon>
        <taxon>Fabales</taxon>
        <taxon>Fabaceae</taxon>
        <taxon>Caesalpinioideae</taxon>
        <taxon>mimosoid clade</taxon>
        <taxon>Acacieae</taxon>
        <taxon>Acacia</taxon>
    </lineage>
</organism>
<evidence type="ECO:0000259" key="3">
    <source>
        <dbReference type="PROSITE" id="PS51277"/>
    </source>
</evidence>
<feature type="compositionally biased region" description="Basic and acidic residues" evidence="1">
    <location>
        <begin position="34"/>
        <end position="59"/>
    </location>
</feature>
<feature type="signal peptide" evidence="2">
    <location>
        <begin position="1"/>
        <end position="29"/>
    </location>
</feature>
<dbReference type="AlphaFoldDB" id="A0AAE1N8U0"/>
<reference evidence="4" key="1">
    <citation type="submission" date="2023-10" db="EMBL/GenBank/DDBJ databases">
        <title>Chromosome-level genome of the transformable northern wattle, Acacia crassicarpa.</title>
        <authorList>
            <person name="Massaro I."/>
            <person name="Sinha N.R."/>
            <person name="Poethig S."/>
            <person name="Leichty A.R."/>
        </authorList>
    </citation>
    <scope>NUCLEOTIDE SEQUENCE</scope>
    <source>
        <strain evidence="4">Acra3RX</strain>
        <tissue evidence="4">Leaf</tissue>
    </source>
</reference>
<dbReference type="InterPro" id="IPR004873">
    <property type="entry name" value="BURP_dom"/>
</dbReference>
<evidence type="ECO:0000256" key="1">
    <source>
        <dbReference type="SAM" id="MobiDB-lite"/>
    </source>
</evidence>
<feature type="compositionally biased region" description="Basic and acidic residues" evidence="1">
    <location>
        <begin position="109"/>
        <end position="120"/>
    </location>
</feature>
<keyword evidence="2" id="KW-0732">Signal</keyword>
<dbReference type="Proteomes" id="UP001293593">
    <property type="component" value="Unassembled WGS sequence"/>
</dbReference>
<gene>
    <name evidence="4" type="ORF">QN277_001492</name>
</gene>
<feature type="region of interest" description="Disordered" evidence="1">
    <location>
        <begin position="34"/>
        <end position="63"/>
    </location>
</feature>
<feature type="region of interest" description="Disordered" evidence="1">
    <location>
        <begin position="109"/>
        <end position="138"/>
    </location>
</feature>
<dbReference type="Pfam" id="PF03181">
    <property type="entry name" value="BURP"/>
    <property type="match status" value="1"/>
</dbReference>
<dbReference type="PANTHER" id="PTHR31236">
    <property type="entry name" value="BURP DOMAIN PROTEIN USPL1-LIKE"/>
    <property type="match status" value="1"/>
</dbReference>
<name>A0AAE1N8U0_9FABA</name>
<evidence type="ECO:0000256" key="2">
    <source>
        <dbReference type="SAM" id="SignalP"/>
    </source>
</evidence>
<proteinExistence type="predicted"/>
<dbReference type="PANTHER" id="PTHR31236:SF59">
    <property type="entry name" value="BURP DOMAIN PROTEIN"/>
    <property type="match status" value="1"/>
</dbReference>
<accession>A0AAE1N8U0</accession>
<keyword evidence="5" id="KW-1185">Reference proteome</keyword>
<comment type="caution">
    <text evidence="4">The sequence shown here is derived from an EMBL/GenBank/DDBJ whole genome shotgun (WGS) entry which is preliminary data.</text>
</comment>
<dbReference type="InterPro" id="IPR044816">
    <property type="entry name" value="BURP"/>
</dbReference>
<dbReference type="SMART" id="SM01045">
    <property type="entry name" value="BURP"/>
    <property type="match status" value="1"/>
</dbReference>